<dbReference type="RefSeq" id="WP_091283468.1">
    <property type="nucleotide sequence ID" value="NZ_FAOZ01000027.1"/>
</dbReference>
<dbReference type="AlphaFoldDB" id="A0A0S4QUW7"/>
<gene>
    <name evidence="1" type="ORF">Ga0074812_12776</name>
</gene>
<name>A0A0S4QUW7_9ACTN</name>
<keyword evidence="2" id="KW-1185">Reference proteome</keyword>
<reference evidence="2" key="1">
    <citation type="submission" date="2015-11" db="EMBL/GenBank/DDBJ databases">
        <authorList>
            <person name="Varghese N."/>
        </authorList>
    </citation>
    <scope>NUCLEOTIDE SEQUENCE [LARGE SCALE GENOMIC DNA]</scope>
    <source>
        <strain evidence="2">DSM 45899</strain>
    </source>
</reference>
<evidence type="ECO:0000313" key="2">
    <source>
        <dbReference type="Proteomes" id="UP000198802"/>
    </source>
</evidence>
<accession>A0A0S4QUW7</accession>
<organism evidence="1 2">
    <name type="scientific">Parafrankia irregularis</name>
    <dbReference type="NCBI Taxonomy" id="795642"/>
    <lineage>
        <taxon>Bacteria</taxon>
        <taxon>Bacillati</taxon>
        <taxon>Actinomycetota</taxon>
        <taxon>Actinomycetes</taxon>
        <taxon>Frankiales</taxon>
        <taxon>Frankiaceae</taxon>
        <taxon>Parafrankia</taxon>
    </lineage>
</organism>
<dbReference type="Proteomes" id="UP000198802">
    <property type="component" value="Unassembled WGS sequence"/>
</dbReference>
<protein>
    <submittedName>
        <fullName evidence="1">Uncharacterized protein</fullName>
    </submittedName>
</protein>
<proteinExistence type="predicted"/>
<evidence type="ECO:0000313" key="1">
    <source>
        <dbReference type="EMBL" id="CUU59399.1"/>
    </source>
</evidence>
<sequence length="180" mass="19001">MRARPAQASPVTVLTPIVPGERDALESYLTGLSNAPGGSPLARVPGTHFARWVIVPDFVTDPKQPAPDPLGSPHLLFTSNVDGSADDYLAAVADTLTAEAPEIWGRCVGCPRPATGAGLARYLRHNAIGTGLFFAAYPRATVQAVTAALDVHDRLVRLLVDTQLAGPAAIRAAFLKEFRP</sequence>
<dbReference type="EMBL" id="FAOZ01000027">
    <property type="protein sequence ID" value="CUU59399.1"/>
    <property type="molecule type" value="Genomic_DNA"/>
</dbReference>